<comment type="caution">
    <text evidence="1">The sequence shown here is derived from an EMBL/GenBank/DDBJ whole genome shotgun (WGS) entry which is preliminary data.</text>
</comment>
<keyword evidence="2" id="KW-1185">Reference proteome</keyword>
<evidence type="ECO:0000313" key="2">
    <source>
        <dbReference type="Proteomes" id="UP000602510"/>
    </source>
</evidence>
<organism evidence="1 2">
    <name type="scientific">Phytophthora infestans</name>
    <name type="common">Potato late blight agent</name>
    <name type="synonym">Botrytis infestans</name>
    <dbReference type="NCBI Taxonomy" id="4787"/>
    <lineage>
        <taxon>Eukaryota</taxon>
        <taxon>Sar</taxon>
        <taxon>Stramenopiles</taxon>
        <taxon>Oomycota</taxon>
        <taxon>Peronosporomycetes</taxon>
        <taxon>Peronosporales</taxon>
        <taxon>Peronosporaceae</taxon>
        <taxon>Phytophthora</taxon>
    </lineage>
</organism>
<dbReference type="Proteomes" id="UP000602510">
    <property type="component" value="Unassembled WGS sequence"/>
</dbReference>
<accession>A0A833STI3</accession>
<sequence length="66" mass="7147">MVCALHCALARKPGVDSTVEWLRVRQCLSAGAQRSARPVSHRWLVTGSHSVTASHKPRRAAGSSRV</sequence>
<proteinExistence type="predicted"/>
<dbReference type="EMBL" id="WSZM01000582">
    <property type="protein sequence ID" value="KAF4031410.1"/>
    <property type="molecule type" value="Genomic_DNA"/>
</dbReference>
<dbReference type="AlphaFoldDB" id="A0A833STI3"/>
<gene>
    <name evidence="1" type="ORF">GN244_ATG16718</name>
</gene>
<reference evidence="1" key="1">
    <citation type="submission" date="2020-04" db="EMBL/GenBank/DDBJ databases">
        <title>Hybrid Assembly of Korean Phytophthora infestans isolates.</title>
        <authorList>
            <person name="Prokchorchik M."/>
            <person name="Lee Y."/>
            <person name="Seo J."/>
            <person name="Cho J.-H."/>
            <person name="Park Y.-E."/>
            <person name="Jang D.-C."/>
            <person name="Im J.-S."/>
            <person name="Choi J.-G."/>
            <person name="Park H.-J."/>
            <person name="Lee G.-B."/>
            <person name="Lee Y.-G."/>
            <person name="Hong S.-Y."/>
            <person name="Cho K."/>
            <person name="Sohn K.H."/>
        </authorList>
    </citation>
    <scope>NUCLEOTIDE SEQUENCE</scope>
    <source>
        <strain evidence="1">KR_1_A1</strain>
    </source>
</reference>
<evidence type="ECO:0000313" key="1">
    <source>
        <dbReference type="EMBL" id="KAF4031410.1"/>
    </source>
</evidence>
<protein>
    <submittedName>
        <fullName evidence="1">Uncharacterized protein</fullName>
    </submittedName>
</protein>
<name>A0A833STI3_PHYIN</name>